<evidence type="ECO:0000259" key="4">
    <source>
        <dbReference type="PROSITE" id="PS50240"/>
    </source>
</evidence>
<sequence>MPASADVHSSKAASTLNTKVMNGEPASSVANDLLPWQAAIMSEEVYGGYYSGCGAVIISDYWAVTAAHCLESYAQLGNTLIAGTTYIPNSTGEANTVDEKFKFNIVEKIKHPGFNGIYDLDDDIGLIKVDRPLSSVAKPIKLATPDEQALANQDFVNTWTPTAATNGNVIASGWGNTEPDFLPPNELMVVKLAGIPLDQCDEGDLPLTGSSHFVCADSNIPDVKKDVCAGDSGGPLIWQNPNNAGDTDHGLRVIGVTSYGPYCDEKYIGNPLAQTNGLYTELAAYYDWIALETQLNLPGLATSSFTHNPFDLVSEDATNPDAGTGNGGGEGSGNGDGNGESGKETESSTTSKSSGGGSMPLGLLASLMALAFWRRQLG</sequence>
<gene>
    <name evidence="5" type="ORF">ABT58_06620</name>
</gene>
<dbReference type="PRINTS" id="PR00722">
    <property type="entry name" value="CHYMOTRYPSIN"/>
</dbReference>
<evidence type="ECO:0000256" key="1">
    <source>
        <dbReference type="ARBA" id="ARBA00023157"/>
    </source>
</evidence>
<dbReference type="PROSITE" id="PS00134">
    <property type="entry name" value="TRYPSIN_HIS"/>
    <property type="match status" value="1"/>
</dbReference>
<evidence type="ECO:0000313" key="5">
    <source>
        <dbReference type="EMBL" id="KLV02180.1"/>
    </source>
</evidence>
<dbReference type="AlphaFoldDB" id="A0A0J1GR54"/>
<keyword evidence="2" id="KW-0720">Serine protease</keyword>
<evidence type="ECO:0000256" key="3">
    <source>
        <dbReference type="SAM" id="MobiDB-lite"/>
    </source>
</evidence>
<dbReference type="PATRIC" id="fig|754436.4.peg.1415"/>
<evidence type="ECO:0000313" key="6">
    <source>
        <dbReference type="Proteomes" id="UP000036426"/>
    </source>
</evidence>
<dbReference type="Gene3D" id="2.40.10.10">
    <property type="entry name" value="Trypsin-like serine proteases"/>
    <property type="match status" value="1"/>
</dbReference>
<accession>A0A0J1GR54</accession>
<proteinExistence type="predicted"/>
<keyword evidence="2" id="KW-0378">Hydrolase</keyword>
<dbReference type="EMBL" id="LDOV01000010">
    <property type="protein sequence ID" value="KLV02180.1"/>
    <property type="molecule type" value="Genomic_DNA"/>
</dbReference>
<dbReference type="CDD" id="cd00190">
    <property type="entry name" value="Tryp_SPc"/>
    <property type="match status" value="1"/>
</dbReference>
<name>A0A0J1GR54_9GAMM</name>
<dbReference type="InterPro" id="IPR018114">
    <property type="entry name" value="TRYPSIN_HIS"/>
</dbReference>
<dbReference type="InterPro" id="IPR043504">
    <property type="entry name" value="Peptidase_S1_PA_chymotrypsin"/>
</dbReference>
<dbReference type="InterPro" id="IPR009003">
    <property type="entry name" value="Peptidase_S1_PA"/>
</dbReference>
<comment type="caution">
    <text evidence="5">The sequence shown here is derived from an EMBL/GenBank/DDBJ whole genome shotgun (WGS) entry which is preliminary data.</text>
</comment>
<dbReference type="Pfam" id="PF00089">
    <property type="entry name" value="Trypsin"/>
    <property type="match status" value="1"/>
</dbReference>
<dbReference type="InterPro" id="IPR001254">
    <property type="entry name" value="Trypsin_dom"/>
</dbReference>
<keyword evidence="1" id="KW-1015">Disulfide bond</keyword>
<keyword evidence="2" id="KW-0645">Protease</keyword>
<feature type="region of interest" description="Disordered" evidence="3">
    <location>
        <begin position="311"/>
        <end position="359"/>
    </location>
</feature>
<protein>
    <recommendedName>
        <fullName evidence="4">Peptidase S1 domain-containing protein</fullName>
    </recommendedName>
</protein>
<dbReference type="InterPro" id="IPR033116">
    <property type="entry name" value="TRYPSIN_SER"/>
</dbReference>
<dbReference type="Proteomes" id="UP000036426">
    <property type="component" value="Unassembled WGS sequence"/>
</dbReference>
<dbReference type="SUPFAM" id="SSF50494">
    <property type="entry name" value="Trypsin-like serine proteases"/>
    <property type="match status" value="1"/>
</dbReference>
<reference evidence="5 6" key="1">
    <citation type="submission" date="2015-05" db="EMBL/GenBank/DDBJ databases">
        <title>Photobacterium galathea sp. nov.</title>
        <authorList>
            <person name="Machado H."/>
            <person name="Gram L."/>
        </authorList>
    </citation>
    <scope>NUCLEOTIDE SEQUENCE [LARGE SCALE GENOMIC DNA]</scope>
    <source>
        <strain evidence="5 6">DSM 25995</strain>
    </source>
</reference>
<dbReference type="PANTHER" id="PTHR24256">
    <property type="entry name" value="TRYPTASE-RELATED"/>
    <property type="match status" value="1"/>
</dbReference>
<feature type="domain" description="Peptidase S1" evidence="4">
    <location>
        <begin position="20"/>
        <end position="294"/>
    </location>
</feature>
<dbReference type="SMART" id="SM00020">
    <property type="entry name" value="Tryp_SPc"/>
    <property type="match status" value="1"/>
</dbReference>
<keyword evidence="6" id="KW-1185">Reference proteome</keyword>
<evidence type="ECO:0000256" key="2">
    <source>
        <dbReference type="RuleBase" id="RU363034"/>
    </source>
</evidence>
<dbReference type="GO" id="GO:0004252">
    <property type="term" value="F:serine-type endopeptidase activity"/>
    <property type="evidence" value="ECO:0007669"/>
    <property type="project" value="InterPro"/>
</dbReference>
<dbReference type="PROSITE" id="PS00135">
    <property type="entry name" value="TRYPSIN_SER"/>
    <property type="match status" value="1"/>
</dbReference>
<organism evidence="5 6">
    <name type="scientific">Photobacterium aphoticum</name>
    <dbReference type="NCBI Taxonomy" id="754436"/>
    <lineage>
        <taxon>Bacteria</taxon>
        <taxon>Pseudomonadati</taxon>
        <taxon>Pseudomonadota</taxon>
        <taxon>Gammaproteobacteria</taxon>
        <taxon>Vibrionales</taxon>
        <taxon>Vibrionaceae</taxon>
        <taxon>Photobacterium</taxon>
    </lineage>
</organism>
<dbReference type="PROSITE" id="PS50240">
    <property type="entry name" value="TRYPSIN_DOM"/>
    <property type="match status" value="1"/>
</dbReference>
<dbReference type="GO" id="GO:0006508">
    <property type="term" value="P:proteolysis"/>
    <property type="evidence" value="ECO:0007669"/>
    <property type="project" value="UniProtKB-KW"/>
</dbReference>
<dbReference type="InterPro" id="IPR001314">
    <property type="entry name" value="Peptidase_S1A"/>
</dbReference>
<feature type="compositionally biased region" description="Gly residues" evidence="3">
    <location>
        <begin position="324"/>
        <end position="340"/>
    </location>
</feature>
<dbReference type="InterPro" id="IPR051487">
    <property type="entry name" value="Ser/Thr_Proteases_Immune/Dev"/>
</dbReference>